<dbReference type="SUPFAM" id="SSF52980">
    <property type="entry name" value="Restriction endonuclease-like"/>
    <property type="match status" value="1"/>
</dbReference>
<dbReference type="EMBL" id="PJND01000007">
    <property type="protein sequence ID" value="PKW28766.1"/>
    <property type="molecule type" value="Genomic_DNA"/>
</dbReference>
<dbReference type="EMBL" id="RCCB01000010">
    <property type="protein sequence ID" value="RLJ35730.1"/>
    <property type="molecule type" value="Genomic_DNA"/>
</dbReference>
<comment type="similarity">
    <text evidence="6">Belongs to the vsr family.</text>
</comment>
<evidence type="ECO:0000256" key="5">
    <source>
        <dbReference type="ARBA" id="ARBA00023204"/>
    </source>
</evidence>
<dbReference type="Gene3D" id="3.40.960.10">
    <property type="entry name" value="VSR Endonuclease"/>
    <property type="match status" value="1"/>
</dbReference>
<organism evidence="9 11">
    <name type="scientific">Flavobacterium lindanitolerans</name>
    <dbReference type="NCBI Taxonomy" id="428988"/>
    <lineage>
        <taxon>Bacteria</taxon>
        <taxon>Pseudomonadati</taxon>
        <taxon>Bacteroidota</taxon>
        <taxon>Flavobacteriia</taxon>
        <taxon>Flavobacteriales</taxon>
        <taxon>Flavobacteriaceae</taxon>
        <taxon>Flavobacterium</taxon>
    </lineage>
</organism>
<evidence type="ECO:0000313" key="10">
    <source>
        <dbReference type="Proteomes" id="UP000233767"/>
    </source>
</evidence>
<keyword evidence="2 6" id="KW-0255">Endonuclease</keyword>
<keyword evidence="10" id="KW-1185">Reference proteome</keyword>
<evidence type="ECO:0000256" key="6">
    <source>
        <dbReference type="PIRNR" id="PIRNR018267"/>
    </source>
</evidence>
<dbReference type="NCBIfam" id="TIGR00632">
    <property type="entry name" value="vsr"/>
    <property type="match status" value="1"/>
</dbReference>
<comment type="function">
    <text evidence="6">May nick specific sequences that contain T:G mispairs resulting from m5C-deamination.</text>
</comment>
<keyword evidence="5 6" id="KW-0234">DNA repair</keyword>
<dbReference type="Proteomes" id="UP000233767">
    <property type="component" value="Unassembled WGS sequence"/>
</dbReference>
<feature type="domain" description="DUF559" evidence="7">
    <location>
        <begin position="92"/>
        <end position="134"/>
    </location>
</feature>
<comment type="caution">
    <text evidence="9">The sequence shown here is derived from an EMBL/GenBank/DDBJ whole genome shotgun (WGS) entry which is preliminary data.</text>
</comment>
<evidence type="ECO:0000259" key="7">
    <source>
        <dbReference type="Pfam" id="PF04480"/>
    </source>
</evidence>
<dbReference type="GO" id="GO:0006298">
    <property type="term" value="P:mismatch repair"/>
    <property type="evidence" value="ECO:0007669"/>
    <property type="project" value="UniProtKB-UniRule"/>
</dbReference>
<protein>
    <recommendedName>
        <fullName evidence="6">Very short patch repair endonuclease</fullName>
        <ecNumber evidence="6">3.1.-.-</ecNumber>
    </recommendedName>
</protein>
<dbReference type="InterPro" id="IPR007569">
    <property type="entry name" value="DUF559"/>
</dbReference>
<evidence type="ECO:0000313" key="8">
    <source>
        <dbReference type="EMBL" id="PKW28766.1"/>
    </source>
</evidence>
<keyword evidence="1 6" id="KW-0540">Nuclease</keyword>
<dbReference type="InterPro" id="IPR011335">
    <property type="entry name" value="Restrct_endonuc-II-like"/>
</dbReference>
<dbReference type="RefSeq" id="WP_056067366.1">
    <property type="nucleotide sequence ID" value="NZ_CALHAS010000003.1"/>
</dbReference>
<keyword evidence="3 6" id="KW-0227">DNA damage</keyword>
<dbReference type="GO" id="GO:0016787">
    <property type="term" value="F:hydrolase activity"/>
    <property type="evidence" value="ECO:0007669"/>
    <property type="project" value="UniProtKB-KW"/>
</dbReference>
<proteinExistence type="inferred from homology"/>
<dbReference type="Pfam" id="PF04480">
    <property type="entry name" value="DUF559"/>
    <property type="match status" value="1"/>
</dbReference>
<accession>A0A497UXG9</accession>
<evidence type="ECO:0000256" key="3">
    <source>
        <dbReference type="ARBA" id="ARBA00022763"/>
    </source>
</evidence>
<sequence length="149" mass="18337">MDIFTKEKRSKIMRAIKSKDTKEERLLAKALWRRGHRYRKHDRTVFGTPDLSFKKYRIAIFVDGEFFHGKDWESIQQRLDTNKEFWLSKIERNRNRDKIVNEYLTSKGWLVLRFWSKDVKRKLYTTVRTIEKEIENVHKKIYFQDTPHQ</sequence>
<dbReference type="EC" id="3.1.-.-" evidence="6"/>
<keyword evidence="4 6" id="KW-0378">Hydrolase</keyword>
<dbReference type="InterPro" id="IPR004603">
    <property type="entry name" value="DNA_mismatch_endonuc_vsr"/>
</dbReference>
<dbReference type="Pfam" id="PF03852">
    <property type="entry name" value="Vsr"/>
    <property type="match status" value="1"/>
</dbReference>
<reference evidence="8 10" key="1">
    <citation type="submission" date="2017-12" db="EMBL/GenBank/DDBJ databases">
        <title>Genomic Encyclopedia of Type Strains, Phase III (KMG-III): the genomes of soil and plant-associated and newly described type strains.</title>
        <authorList>
            <person name="Whitman W."/>
        </authorList>
    </citation>
    <scope>NUCLEOTIDE SEQUENCE [LARGE SCALE GENOMIC DNA]</scope>
    <source>
        <strain evidence="8 10">IP-10</strain>
    </source>
</reference>
<name>A0A497UXG9_9FLAO</name>
<gene>
    <name evidence="8" type="ORF">B0G92_0393</name>
    <name evidence="9" type="ORF">CLV50_1112</name>
</gene>
<reference evidence="9 11" key="2">
    <citation type="submission" date="2018-10" db="EMBL/GenBank/DDBJ databases">
        <title>Genomic Encyclopedia of Archaeal and Bacterial Type Strains, Phase II (KMG-II): from individual species to whole genera.</title>
        <authorList>
            <person name="Goeker M."/>
        </authorList>
    </citation>
    <scope>NUCLEOTIDE SEQUENCE [LARGE SCALE GENOMIC DNA]</scope>
    <source>
        <strain evidence="9 11">DSM 21886</strain>
    </source>
</reference>
<dbReference type="Proteomes" id="UP000275027">
    <property type="component" value="Unassembled WGS sequence"/>
</dbReference>
<evidence type="ECO:0000313" key="9">
    <source>
        <dbReference type="EMBL" id="RLJ35730.1"/>
    </source>
</evidence>
<evidence type="ECO:0000313" key="11">
    <source>
        <dbReference type="Proteomes" id="UP000275027"/>
    </source>
</evidence>
<dbReference type="AlphaFoldDB" id="A0A497UXG9"/>
<dbReference type="CDD" id="cd00221">
    <property type="entry name" value="Vsr"/>
    <property type="match status" value="1"/>
</dbReference>
<evidence type="ECO:0000256" key="2">
    <source>
        <dbReference type="ARBA" id="ARBA00022759"/>
    </source>
</evidence>
<dbReference type="PIRSF" id="PIRSF018267">
    <property type="entry name" value="VSR_endonuc"/>
    <property type="match status" value="1"/>
</dbReference>
<evidence type="ECO:0000256" key="1">
    <source>
        <dbReference type="ARBA" id="ARBA00022722"/>
    </source>
</evidence>
<evidence type="ECO:0000256" key="4">
    <source>
        <dbReference type="ARBA" id="ARBA00022801"/>
    </source>
</evidence>
<dbReference type="GO" id="GO:0004519">
    <property type="term" value="F:endonuclease activity"/>
    <property type="evidence" value="ECO:0007669"/>
    <property type="project" value="UniProtKB-KW"/>
</dbReference>